<keyword evidence="5" id="KW-1185">Reference proteome</keyword>
<organism evidence="4 5">
    <name type="scientific">Alternaria panax</name>
    <dbReference type="NCBI Taxonomy" id="48097"/>
    <lineage>
        <taxon>Eukaryota</taxon>
        <taxon>Fungi</taxon>
        <taxon>Dikarya</taxon>
        <taxon>Ascomycota</taxon>
        <taxon>Pezizomycotina</taxon>
        <taxon>Dothideomycetes</taxon>
        <taxon>Pleosporomycetidae</taxon>
        <taxon>Pleosporales</taxon>
        <taxon>Pleosporineae</taxon>
        <taxon>Pleosporaceae</taxon>
        <taxon>Alternaria</taxon>
        <taxon>Alternaria sect. Panax</taxon>
    </lineage>
</organism>
<evidence type="ECO:0000259" key="3">
    <source>
        <dbReference type="Pfam" id="PF13649"/>
    </source>
</evidence>
<dbReference type="Gene3D" id="1.10.150.290">
    <property type="entry name" value="S-adenosyl-L-methionine-dependent methyltransferases"/>
    <property type="match status" value="1"/>
</dbReference>
<protein>
    <submittedName>
        <fullName evidence="4">Trans-aconitate 2-methyltransferase</fullName>
        <ecNumber evidence="4">2.1.1.144</ecNumber>
    </submittedName>
</protein>
<dbReference type="InterPro" id="IPR029063">
    <property type="entry name" value="SAM-dependent_MTases_sf"/>
</dbReference>
<dbReference type="GO" id="GO:0032259">
    <property type="term" value="P:methylation"/>
    <property type="evidence" value="ECO:0007669"/>
    <property type="project" value="UniProtKB-KW"/>
</dbReference>
<keyword evidence="1 4" id="KW-0489">Methyltransferase</keyword>
<comment type="caution">
    <text evidence="4">The sequence shown here is derived from an EMBL/GenBank/DDBJ whole genome shotgun (WGS) entry which is preliminary data.</text>
</comment>
<dbReference type="GO" id="GO:0030798">
    <property type="term" value="F:trans-aconitate 2-methyltransferase activity"/>
    <property type="evidence" value="ECO:0007669"/>
    <property type="project" value="UniProtKB-EC"/>
</dbReference>
<dbReference type="PANTHER" id="PTHR43861">
    <property type="entry name" value="TRANS-ACONITATE 2-METHYLTRANSFERASE-RELATED"/>
    <property type="match status" value="1"/>
</dbReference>
<reference evidence="4" key="1">
    <citation type="submission" date="2021-07" db="EMBL/GenBank/DDBJ databases">
        <title>Genome Resource of American Ginseng Black Spot Pathogen Alternaria panax.</title>
        <authorList>
            <person name="Qiu C."/>
            <person name="Wang W."/>
            <person name="Liu Z."/>
        </authorList>
    </citation>
    <scope>NUCLEOTIDE SEQUENCE</scope>
    <source>
        <strain evidence="4">BNCC115425</strain>
    </source>
</reference>
<evidence type="ECO:0000313" key="5">
    <source>
        <dbReference type="Proteomes" id="UP001199106"/>
    </source>
</evidence>
<gene>
    <name evidence="4" type="ORF">G6011_02103</name>
</gene>
<accession>A0AAD4FF09</accession>
<dbReference type="CDD" id="cd02440">
    <property type="entry name" value="AdoMet_MTases"/>
    <property type="match status" value="1"/>
</dbReference>
<dbReference type="InterPro" id="IPR023149">
    <property type="entry name" value="Trans_acon_MeTrfase_C"/>
</dbReference>
<dbReference type="PANTHER" id="PTHR43861:SF1">
    <property type="entry name" value="TRANS-ACONITATE 2-METHYLTRANSFERASE"/>
    <property type="match status" value="1"/>
</dbReference>
<dbReference type="SUPFAM" id="SSF53335">
    <property type="entry name" value="S-adenosyl-L-methionine-dependent methyltransferases"/>
    <property type="match status" value="1"/>
</dbReference>
<feature type="domain" description="Methyltransferase" evidence="3">
    <location>
        <begin position="45"/>
        <end position="139"/>
    </location>
</feature>
<dbReference type="Proteomes" id="UP001199106">
    <property type="component" value="Unassembled WGS sequence"/>
</dbReference>
<dbReference type="InterPro" id="IPR041698">
    <property type="entry name" value="Methyltransf_25"/>
</dbReference>
<evidence type="ECO:0000313" key="4">
    <source>
        <dbReference type="EMBL" id="KAG9188180.1"/>
    </source>
</evidence>
<dbReference type="EMBL" id="JAANER010000006">
    <property type="protein sequence ID" value="KAG9188180.1"/>
    <property type="molecule type" value="Genomic_DNA"/>
</dbReference>
<proteinExistence type="predicted"/>
<evidence type="ECO:0000256" key="2">
    <source>
        <dbReference type="ARBA" id="ARBA00022679"/>
    </source>
</evidence>
<dbReference type="Gene3D" id="3.40.50.150">
    <property type="entry name" value="Vaccinia Virus protein VP39"/>
    <property type="match status" value="1"/>
</dbReference>
<sequence length="289" mass="32809">MSVAKTKRQDWSASQYLKFNNQRTRAVYDLVSQVKPRIFSPNPCIYDLGCGPGNSTKVLLDAFPEARITGMDSSPDMLESAKAMFQDEQAVEFTYGDLSTFKPDEKADLLFSNAVFHWLRSPERIPTLVRLFESLEKGGVLAIQVPDNYHEPSHRLMRDVASQTHKPWSASFASTTIGDLSDATRPDLDPIEPPSAFYNALIEHASHVNIWRTNYMHLLKDAGAIVEWVKGTGLQPFLNLIESRNGKKEFLKEYERKLKREYPVLQDGNVMLGYPRLFIVAVRKQAAKK</sequence>
<dbReference type="EC" id="2.1.1.144" evidence="4"/>
<dbReference type="Pfam" id="PF13649">
    <property type="entry name" value="Methyltransf_25"/>
    <property type="match status" value="1"/>
</dbReference>
<keyword evidence="2 4" id="KW-0808">Transferase</keyword>
<evidence type="ECO:0000256" key="1">
    <source>
        <dbReference type="ARBA" id="ARBA00022603"/>
    </source>
</evidence>
<name>A0AAD4FF09_9PLEO</name>
<dbReference type="AlphaFoldDB" id="A0AAD4FF09"/>